<reference evidence="3 4" key="1">
    <citation type="journal article" date="2012" name="PLoS Pathog.">
        <title>Diverse lifestyles and strategies of plant pathogenesis encoded in the genomes of eighteen Dothideomycetes fungi.</title>
        <authorList>
            <person name="Ohm R.A."/>
            <person name="Feau N."/>
            <person name="Henrissat B."/>
            <person name="Schoch C.L."/>
            <person name="Horwitz B.A."/>
            <person name="Barry K.W."/>
            <person name="Condon B.J."/>
            <person name="Copeland A.C."/>
            <person name="Dhillon B."/>
            <person name="Glaser F."/>
            <person name="Hesse C.N."/>
            <person name="Kosti I."/>
            <person name="LaButti K."/>
            <person name="Lindquist E.A."/>
            <person name="Lucas S."/>
            <person name="Salamov A.A."/>
            <person name="Bradshaw R.E."/>
            <person name="Ciuffetti L."/>
            <person name="Hamelin R.C."/>
            <person name="Kema G.H.J."/>
            <person name="Lawrence C."/>
            <person name="Scott J.A."/>
            <person name="Spatafora J.W."/>
            <person name="Turgeon B.G."/>
            <person name="de Wit P.J.G.M."/>
            <person name="Zhong S."/>
            <person name="Goodwin S.B."/>
            <person name="Grigoriev I.V."/>
        </authorList>
    </citation>
    <scope>NUCLEOTIDE SEQUENCE [LARGE SCALE GENOMIC DNA]</scope>
    <source>
        <strain evidence="3 4">SO2202</strain>
    </source>
</reference>
<accession>N1QDF6</accession>
<dbReference type="eggNOG" id="ENOG502QVHF">
    <property type="taxonomic scope" value="Eukaryota"/>
</dbReference>
<dbReference type="PANTHER" id="PTHR37096:SF1">
    <property type="entry name" value="AAA+ ATPASE DOMAIN-CONTAINING PROTEIN"/>
    <property type="match status" value="1"/>
</dbReference>
<evidence type="ECO:0000313" key="3">
    <source>
        <dbReference type="EMBL" id="EMF09401.1"/>
    </source>
</evidence>
<dbReference type="Pfam" id="PF01637">
    <property type="entry name" value="ATPase_2"/>
    <property type="match status" value="1"/>
</dbReference>
<protein>
    <recommendedName>
        <fullName evidence="2">ATPase domain-containing protein</fullName>
    </recommendedName>
</protein>
<dbReference type="EMBL" id="KB456269">
    <property type="protein sequence ID" value="EMF09401.1"/>
    <property type="molecule type" value="Genomic_DNA"/>
</dbReference>
<feature type="compositionally biased region" description="Basic and acidic residues" evidence="1">
    <location>
        <begin position="237"/>
        <end position="263"/>
    </location>
</feature>
<dbReference type="SUPFAM" id="SSF52540">
    <property type="entry name" value="P-loop containing nucleoside triphosphate hydrolases"/>
    <property type="match status" value="1"/>
</dbReference>
<dbReference type="InterPro" id="IPR027417">
    <property type="entry name" value="P-loop_NTPase"/>
</dbReference>
<dbReference type="OMA" id="DLRWTEP"/>
<evidence type="ECO:0000313" key="4">
    <source>
        <dbReference type="Proteomes" id="UP000016931"/>
    </source>
</evidence>
<dbReference type="Gene3D" id="3.40.50.300">
    <property type="entry name" value="P-loop containing nucleotide triphosphate hydrolases"/>
    <property type="match status" value="1"/>
</dbReference>
<dbReference type="InterPro" id="IPR011579">
    <property type="entry name" value="ATPase_dom"/>
</dbReference>
<gene>
    <name evidence="3" type="ORF">SEPMUDRAFT_151433</name>
</gene>
<dbReference type="GO" id="GO:0005524">
    <property type="term" value="F:ATP binding"/>
    <property type="evidence" value="ECO:0007669"/>
    <property type="project" value="InterPro"/>
</dbReference>
<dbReference type="InterPro" id="IPR051667">
    <property type="entry name" value="Archaeal_ATPase_domain"/>
</dbReference>
<dbReference type="PANTHER" id="PTHR37096">
    <property type="entry name" value="YALI0E33429P"/>
    <property type="match status" value="1"/>
</dbReference>
<dbReference type="STRING" id="692275.N1QDF6"/>
<organism evidence="3 4">
    <name type="scientific">Sphaerulina musiva (strain SO2202)</name>
    <name type="common">Poplar stem canker fungus</name>
    <name type="synonym">Septoria musiva</name>
    <dbReference type="NCBI Taxonomy" id="692275"/>
    <lineage>
        <taxon>Eukaryota</taxon>
        <taxon>Fungi</taxon>
        <taxon>Dikarya</taxon>
        <taxon>Ascomycota</taxon>
        <taxon>Pezizomycotina</taxon>
        <taxon>Dothideomycetes</taxon>
        <taxon>Dothideomycetidae</taxon>
        <taxon>Mycosphaerellales</taxon>
        <taxon>Mycosphaerellaceae</taxon>
        <taxon>Sphaerulina</taxon>
    </lineage>
</organism>
<proteinExistence type="predicted"/>
<dbReference type="AlphaFoldDB" id="N1QDF6"/>
<name>N1QDF6_SPHMS</name>
<evidence type="ECO:0000259" key="2">
    <source>
        <dbReference type="Pfam" id="PF01637"/>
    </source>
</evidence>
<evidence type="ECO:0000256" key="1">
    <source>
        <dbReference type="SAM" id="MobiDB-lite"/>
    </source>
</evidence>
<feature type="region of interest" description="Disordered" evidence="1">
    <location>
        <begin position="231"/>
        <end position="266"/>
    </location>
</feature>
<dbReference type="HOGENOM" id="CLU_019468_0_0_1"/>
<dbReference type="Proteomes" id="UP000016931">
    <property type="component" value="Unassembled WGS sequence"/>
</dbReference>
<feature type="domain" description="ATPase" evidence="2">
    <location>
        <begin position="269"/>
        <end position="383"/>
    </location>
</feature>
<dbReference type="RefSeq" id="XP_016757522.1">
    <property type="nucleotide sequence ID" value="XM_016906820.1"/>
</dbReference>
<keyword evidence="4" id="KW-1185">Reference proteome</keyword>
<sequence length="542" mass="61645">MLPLVVRRQACLGHYHSSHVVVRGHVRALIPQRRTFFGMGEIIGVLTNPAATLQQLKESKDMLEKAREESELKNERTKLPPKHTFSKLPGFHGRQAEQTLLRKILSNTAKMTVMFGATSVGKTALLREVLATDDFYVVKFDLRISGFADLRTLYIALCEQFEQFFAEMHDEEMEKNGLVFKHLKRDLLEKLQPADNNAGYTVTVADLASLMESLQSCLLKYWEYDPRAAGNEGDGDGAEKMAEKMKKIAKDGSKDSGETHEEPPEPFQKRPIVFLMDEAHKLPALVDDQLSLKVFLDTLLVLTKQDRLCHVILATSDSFFHHFLRTMNVGHHCQLVTIGDCSREETKAYFDDIIQDTIPEHLQHKISFEELYDAFGGKLAHISDYVSSWVNCDGDLTIYESAIFVQAYTLLQFHLTRSTFATYSPLSVAISGTSTDKDDSTFTPEHLVHVMKKMVESPYSLPYFQLCKEIGTSEVDSMIKTRILELRWTKSVAPEDTAAEHIWSKDGIQRPVVLPMTRIVRRAMEVVLQEDAEREKIAKEER</sequence>
<dbReference type="GeneID" id="27903957"/>
<dbReference type="OrthoDB" id="2150628at2759"/>